<name>A0A1J4NLK6_9ACTN</name>
<proteinExistence type="predicted"/>
<dbReference type="OrthoDB" id="4113438at2"/>
<accession>A0A1J4NLK6</accession>
<dbReference type="EMBL" id="LAVA02000179">
    <property type="protein sequence ID" value="OIJ62508.1"/>
    <property type="molecule type" value="Genomic_DNA"/>
</dbReference>
<protein>
    <submittedName>
        <fullName evidence="1">Uncharacterized protein</fullName>
    </submittedName>
</protein>
<dbReference type="Proteomes" id="UP000034196">
    <property type="component" value="Unassembled WGS sequence"/>
</dbReference>
<sequence>MLIGSAELYLNHRVIRIGSTAPPEEVLALAGAPLVASRSHVQIAARAQVGLVRVRLWNRAGPAEGSVLFDGDLVLDDGAIGVGDILGVSRFVQNVGDPGVHHIRVAVDDPGIASRVDVVIDSGRDGQALTSVDGYPLPQFVVADNFNLGKSDELGLILSAHDMPHNRLAASFKVIKLASESDPFDRVEILREFRMRMVCEWLRWLAPAASADTVSVMAGYMSERLNGTATVGLDHASAELAADVLVRLSGEH</sequence>
<dbReference type="RefSeq" id="WP_052743257.1">
    <property type="nucleotide sequence ID" value="NZ_LAVA02000179.1"/>
</dbReference>
<gene>
    <name evidence="1" type="ORF">WN71_039185</name>
</gene>
<comment type="caution">
    <text evidence="1">The sequence shown here is derived from an EMBL/GenBank/DDBJ whole genome shotgun (WGS) entry which is preliminary data.</text>
</comment>
<organism evidence="1 2">
    <name type="scientific">Streptomyces mangrovisoli</name>
    <dbReference type="NCBI Taxonomy" id="1428628"/>
    <lineage>
        <taxon>Bacteria</taxon>
        <taxon>Bacillati</taxon>
        <taxon>Actinomycetota</taxon>
        <taxon>Actinomycetes</taxon>
        <taxon>Kitasatosporales</taxon>
        <taxon>Streptomycetaceae</taxon>
        <taxon>Streptomyces</taxon>
    </lineage>
</organism>
<evidence type="ECO:0000313" key="1">
    <source>
        <dbReference type="EMBL" id="OIJ62508.1"/>
    </source>
</evidence>
<evidence type="ECO:0000313" key="2">
    <source>
        <dbReference type="Proteomes" id="UP000034196"/>
    </source>
</evidence>
<dbReference type="AlphaFoldDB" id="A0A1J4NLK6"/>
<reference evidence="1" key="1">
    <citation type="submission" date="2016-10" db="EMBL/GenBank/DDBJ databases">
        <title>Genome sequence of Streptomyces mangrovisoli MUSC 149.</title>
        <authorList>
            <person name="Lee L.-H."/>
            <person name="Ser H.-L."/>
        </authorList>
    </citation>
    <scope>NUCLEOTIDE SEQUENCE [LARGE SCALE GENOMIC DNA]</scope>
    <source>
        <strain evidence="1">MUSC 149</strain>
    </source>
</reference>
<keyword evidence="2" id="KW-1185">Reference proteome</keyword>